<dbReference type="Proteomes" id="UP000507245">
    <property type="component" value="Unassembled WGS sequence"/>
</dbReference>
<accession>A0A6J5WNP2</accession>
<proteinExistence type="predicted"/>
<reference evidence="2" key="1">
    <citation type="journal article" date="2020" name="Genome Biol.">
        <title>Gamete binning: chromosome-level and haplotype-resolved genome assembly enabled by high-throughput single-cell sequencing of gamete genomes.</title>
        <authorList>
            <person name="Campoy J.A."/>
            <person name="Sun H."/>
            <person name="Goel M."/>
            <person name="Jiao W.-B."/>
            <person name="Folz-Donahue K."/>
            <person name="Wang N."/>
            <person name="Rubio M."/>
            <person name="Liu C."/>
            <person name="Kukat C."/>
            <person name="Ruiz D."/>
            <person name="Huettel B."/>
            <person name="Schneeberger K."/>
        </authorList>
    </citation>
    <scope>NUCLEOTIDE SEQUENCE [LARGE SCALE GENOMIC DNA]</scope>
    <source>
        <strain evidence="2">cv. Rojo Pasion</strain>
    </source>
</reference>
<name>A0A6J5WNP2_PRUAR</name>
<keyword evidence="2" id="KW-1185">Reference proteome</keyword>
<organism evidence="1 2">
    <name type="scientific">Prunus armeniaca</name>
    <name type="common">Apricot</name>
    <name type="synonym">Armeniaca vulgaris</name>
    <dbReference type="NCBI Taxonomy" id="36596"/>
    <lineage>
        <taxon>Eukaryota</taxon>
        <taxon>Viridiplantae</taxon>
        <taxon>Streptophyta</taxon>
        <taxon>Embryophyta</taxon>
        <taxon>Tracheophyta</taxon>
        <taxon>Spermatophyta</taxon>
        <taxon>Magnoliopsida</taxon>
        <taxon>eudicotyledons</taxon>
        <taxon>Gunneridae</taxon>
        <taxon>Pentapetalae</taxon>
        <taxon>rosids</taxon>
        <taxon>fabids</taxon>
        <taxon>Rosales</taxon>
        <taxon>Rosaceae</taxon>
        <taxon>Amygdaloideae</taxon>
        <taxon>Amygdaleae</taxon>
        <taxon>Prunus</taxon>
    </lineage>
</organism>
<dbReference type="EMBL" id="CAEKKB010000002">
    <property type="protein sequence ID" value="CAB4299928.1"/>
    <property type="molecule type" value="Genomic_DNA"/>
</dbReference>
<evidence type="ECO:0000313" key="1">
    <source>
        <dbReference type="EMBL" id="CAB4299928.1"/>
    </source>
</evidence>
<sequence length="102" mass="11217">MGGSALRAHFLDKDAEAILSIPISLSSHCDKVLWHYTSNVALMFVKVVEFLIKLSFFHGGHYKTPYLVVGLLPVDILEMIVAAPDAMALRKPLFMLYGAVVG</sequence>
<protein>
    <submittedName>
        <fullName evidence="1">Uncharacterized protein</fullName>
    </submittedName>
</protein>
<evidence type="ECO:0000313" key="2">
    <source>
        <dbReference type="Proteomes" id="UP000507245"/>
    </source>
</evidence>
<gene>
    <name evidence="1" type="ORF">ORAREDHAP_LOCUS14719</name>
</gene>
<dbReference type="AlphaFoldDB" id="A0A6J5WNP2"/>